<evidence type="ECO:0000313" key="3">
    <source>
        <dbReference type="EMBL" id="CAH9124199.1"/>
    </source>
</evidence>
<feature type="compositionally biased region" description="Basic residues" evidence="1">
    <location>
        <begin position="65"/>
        <end position="79"/>
    </location>
</feature>
<keyword evidence="2" id="KW-1133">Transmembrane helix</keyword>
<dbReference type="InterPro" id="IPR021775">
    <property type="entry name" value="DUF3339"/>
</dbReference>
<feature type="transmembrane region" description="Helical" evidence="2">
    <location>
        <begin position="125"/>
        <end position="150"/>
    </location>
</feature>
<accession>A0AAV0EL91</accession>
<dbReference type="Proteomes" id="UP001152523">
    <property type="component" value="Unassembled WGS sequence"/>
</dbReference>
<keyword evidence="4" id="KW-1185">Reference proteome</keyword>
<dbReference type="PANTHER" id="PTHR33128:SF46">
    <property type="entry name" value="PROTEIN, PUTATIVE (DUF 3339)-RELATED"/>
    <property type="match status" value="1"/>
</dbReference>
<evidence type="ECO:0000256" key="2">
    <source>
        <dbReference type="SAM" id="Phobius"/>
    </source>
</evidence>
<evidence type="ECO:0000256" key="1">
    <source>
        <dbReference type="SAM" id="MobiDB-lite"/>
    </source>
</evidence>
<name>A0AAV0EL91_9ASTE</name>
<evidence type="ECO:0008006" key="5">
    <source>
        <dbReference type="Google" id="ProtNLM"/>
    </source>
</evidence>
<feature type="transmembrane region" description="Helical" evidence="2">
    <location>
        <begin position="84"/>
        <end position="105"/>
    </location>
</feature>
<proteinExistence type="predicted"/>
<dbReference type="AlphaFoldDB" id="A0AAV0EL91"/>
<keyword evidence="2" id="KW-0812">Transmembrane</keyword>
<gene>
    <name evidence="3" type="ORF">CEPIT_LOCUS25798</name>
</gene>
<dbReference type="Pfam" id="PF11820">
    <property type="entry name" value="DUF3339"/>
    <property type="match status" value="1"/>
</dbReference>
<dbReference type="EMBL" id="CAMAPF010000933">
    <property type="protein sequence ID" value="CAH9124199.1"/>
    <property type="molecule type" value="Genomic_DNA"/>
</dbReference>
<comment type="caution">
    <text evidence="3">The sequence shown here is derived from an EMBL/GenBank/DDBJ whole genome shotgun (WGS) entry which is preliminary data.</text>
</comment>
<reference evidence="3" key="1">
    <citation type="submission" date="2022-07" db="EMBL/GenBank/DDBJ databases">
        <authorList>
            <person name="Macas J."/>
            <person name="Novak P."/>
            <person name="Neumann P."/>
        </authorList>
    </citation>
    <scope>NUCLEOTIDE SEQUENCE</scope>
</reference>
<sequence>MEPATEMVALAGKWRRQQTQGVSGAGNNATLRNGCLAGECRSGVWRCAMGLDQGNWPSLRSYNANRRKPAGRDKRKRPAGKMSADWGAVAAAAVLFVLFTPGLLFQCPAPSGRCIGFNTLQTGKLSIVIHTVLYTLAMVFFVYVIGVHVYTG</sequence>
<protein>
    <recommendedName>
        <fullName evidence="5">PGG domain-containing protein</fullName>
    </recommendedName>
</protein>
<evidence type="ECO:0000313" key="4">
    <source>
        <dbReference type="Proteomes" id="UP001152523"/>
    </source>
</evidence>
<organism evidence="3 4">
    <name type="scientific">Cuscuta epithymum</name>
    <dbReference type="NCBI Taxonomy" id="186058"/>
    <lineage>
        <taxon>Eukaryota</taxon>
        <taxon>Viridiplantae</taxon>
        <taxon>Streptophyta</taxon>
        <taxon>Embryophyta</taxon>
        <taxon>Tracheophyta</taxon>
        <taxon>Spermatophyta</taxon>
        <taxon>Magnoliopsida</taxon>
        <taxon>eudicotyledons</taxon>
        <taxon>Gunneridae</taxon>
        <taxon>Pentapetalae</taxon>
        <taxon>asterids</taxon>
        <taxon>lamiids</taxon>
        <taxon>Solanales</taxon>
        <taxon>Convolvulaceae</taxon>
        <taxon>Cuscuteae</taxon>
        <taxon>Cuscuta</taxon>
        <taxon>Cuscuta subgen. Cuscuta</taxon>
    </lineage>
</organism>
<feature type="region of interest" description="Disordered" evidence="1">
    <location>
        <begin position="56"/>
        <end position="79"/>
    </location>
</feature>
<keyword evidence="2" id="KW-0472">Membrane</keyword>
<dbReference type="PANTHER" id="PTHR33128">
    <property type="entry name" value="OS05G0103400 PROTEIN"/>
    <property type="match status" value="1"/>
</dbReference>